<organism evidence="6 7">
    <name type="scientific">Artemia franciscana</name>
    <name type="common">Brine shrimp</name>
    <name type="synonym">Artemia sanfranciscana</name>
    <dbReference type="NCBI Taxonomy" id="6661"/>
    <lineage>
        <taxon>Eukaryota</taxon>
        <taxon>Metazoa</taxon>
        <taxon>Ecdysozoa</taxon>
        <taxon>Arthropoda</taxon>
        <taxon>Crustacea</taxon>
        <taxon>Branchiopoda</taxon>
        <taxon>Anostraca</taxon>
        <taxon>Artemiidae</taxon>
        <taxon>Artemia</taxon>
    </lineage>
</organism>
<evidence type="ECO:0000313" key="7">
    <source>
        <dbReference type="Proteomes" id="UP001187531"/>
    </source>
</evidence>
<dbReference type="PROSITE" id="PS51450">
    <property type="entry name" value="LRR"/>
    <property type="match status" value="2"/>
</dbReference>
<dbReference type="Proteomes" id="UP001187531">
    <property type="component" value="Unassembled WGS sequence"/>
</dbReference>
<feature type="signal peptide" evidence="5">
    <location>
        <begin position="1"/>
        <end position="19"/>
    </location>
</feature>
<keyword evidence="7" id="KW-1185">Reference proteome</keyword>
<keyword evidence="1" id="KW-0433">Leucine-rich repeat</keyword>
<dbReference type="Pfam" id="PF13306">
    <property type="entry name" value="LRR_5"/>
    <property type="match status" value="1"/>
</dbReference>
<keyword evidence="4" id="KW-0472">Membrane</keyword>
<feature type="chain" id="PRO_5041851715" description="Connectin" evidence="5">
    <location>
        <begin position="20"/>
        <end position="523"/>
    </location>
</feature>
<dbReference type="PANTHER" id="PTHR24369:SF211">
    <property type="entry name" value="LEUCINE-RICH REPEAT-CONTAINING PROTEIN 15-LIKE"/>
    <property type="match status" value="1"/>
</dbReference>
<dbReference type="InterPro" id="IPR003591">
    <property type="entry name" value="Leu-rich_rpt_typical-subtyp"/>
</dbReference>
<dbReference type="Pfam" id="PF13855">
    <property type="entry name" value="LRR_8"/>
    <property type="match status" value="1"/>
</dbReference>
<dbReference type="GO" id="GO:0005886">
    <property type="term" value="C:plasma membrane"/>
    <property type="evidence" value="ECO:0007669"/>
    <property type="project" value="TreeGrafter"/>
</dbReference>
<keyword evidence="2" id="KW-0677">Repeat</keyword>
<sequence>MLFHTAFLLFLATCGSSTSSVNLSRLPNRLARSDKFPTNICETFLNSPRAIRCQCDITDEALAEDLDCWITETIEEDDQVWNIFDSQENAMDLKIQLKSEGYLNFVPTKALTLLSELKTLNMYNTNIKVLPPNAFGKHHMLSSITLNNSVEVLEESAFSNLSELTVIDISKNKIWEINRKVFHDLPMLEELNLSQNSIKIVHDYAFKEVPRLLKLDLSKNTITVLTPEVFYGLSVLENLDLFENQITHIGPKTFESLPDLTYLDLTGNKIASLDNRAFYGLSKLRILRLGDNQVATLPPGILQGLAHLTYLDISRNQLKALPENVFSNIYDNLKVEHAHLRVDNNPLDCDCDTLWLLRLKSSSESHFIVQHLGRLLCNFKGKLISIGSLKSEEICTMSSPIPLSTSISSVTEESVTQKDLTQKTTESVDGIPTVILPDHISPRGIYHLETESSSEIVTSFETFPSNLESSSTSSEKNLPRHPSTRPPLPTVRPRNHDVNSKGIVPLFDFILIAFAFLFLLQGL</sequence>
<comment type="caution">
    <text evidence="6">The sequence shown here is derived from an EMBL/GenBank/DDBJ whole genome shotgun (WGS) entry which is preliminary data.</text>
</comment>
<accession>A0AA88HF20</accession>
<dbReference type="EMBL" id="JAVRJZ010000019">
    <property type="protein sequence ID" value="KAK2707883.1"/>
    <property type="molecule type" value="Genomic_DNA"/>
</dbReference>
<dbReference type="AlphaFoldDB" id="A0AA88HF20"/>
<evidence type="ECO:0000313" key="6">
    <source>
        <dbReference type="EMBL" id="KAK2707885.1"/>
    </source>
</evidence>
<feature type="compositionally biased region" description="Low complexity" evidence="3">
    <location>
        <begin position="465"/>
        <end position="476"/>
    </location>
</feature>
<evidence type="ECO:0008006" key="8">
    <source>
        <dbReference type="Google" id="ProtNLM"/>
    </source>
</evidence>
<dbReference type="SMART" id="SM00369">
    <property type="entry name" value="LRR_TYP"/>
    <property type="match status" value="8"/>
</dbReference>
<dbReference type="InterPro" id="IPR026906">
    <property type="entry name" value="LRR_5"/>
</dbReference>
<evidence type="ECO:0000256" key="2">
    <source>
        <dbReference type="ARBA" id="ARBA00022737"/>
    </source>
</evidence>
<feature type="region of interest" description="Disordered" evidence="3">
    <location>
        <begin position="465"/>
        <end position="495"/>
    </location>
</feature>
<keyword evidence="4" id="KW-1133">Transmembrane helix</keyword>
<dbReference type="FunFam" id="3.80.10.10:FF:001164">
    <property type="entry name" value="GH01279p"/>
    <property type="match status" value="1"/>
</dbReference>
<keyword evidence="5" id="KW-0732">Signal</keyword>
<dbReference type="Pfam" id="PF00560">
    <property type="entry name" value="LRR_1"/>
    <property type="match status" value="1"/>
</dbReference>
<dbReference type="InterPro" id="IPR032675">
    <property type="entry name" value="LRR_dom_sf"/>
</dbReference>
<dbReference type="InterPro" id="IPR050541">
    <property type="entry name" value="LRR_TM_domain-containing"/>
</dbReference>
<name>A0AA88HF20_ARTSF</name>
<dbReference type="Gene3D" id="3.80.10.10">
    <property type="entry name" value="Ribonuclease Inhibitor"/>
    <property type="match status" value="2"/>
</dbReference>
<dbReference type="PANTHER" id="PTHR24369">
    <property type="entry name" value="ANTIGEN BSP, PUTATIVE-RELATED"/>
    <property type="match status" value="1"/>
</dbReference>
<gene>
    <name evidence="6" type="ORF">QYM36_015534</name>
</gene>
<proteinExistence type="predicted"/>
<dbReference type="EMBL" id="JAVRJZ010000019">
    <property type="protein sequence ID" value="KAK2707882.1"/>
    <property type="molecule type" value="Genomic_DNA"/>
</dbReference>
<keyword evidence="4" id="KW-0812">Transmembrane</keyword>
<evidence type="ECO:0000256" key="5">
    <source>
        <dbReference type="SAM" id="SignalP"/>
    </source>
</evidence>
<dbReference type="SUPFAM" id="SSF52058">
    <property type="entry name" value="L domain-like"/>
    <property type="match status" value="1"/>
</dbReference>
<dbReference type="EMBL" id="JAVRJZ010000019">
    <property type="protein sequence ID" value="KAK2707885.1"/>
    <property type="molecule type" value="Genomic_DNA"/>
</dbReference>
<reference evidence="6" key="1">
    <citation type="submission" date="2023-07" db="EMBL/GenBank/DDBJ databases">
        <title>Chromosome-level genome assembly of Artemia franciscana.</title>
        <authorList>
            <person name="Jo E."/>
        </authorList>
    </citation>
    <scope>NUCLEOTIDE SEQUENCE</scope>
    <source>
        <tissue evidence="6">Whole body</tissue>
    </source>
</reference>
<evidence type="ECO:0000256" key="3">
    <source>
        <dbReference type="SAM" id="MobiDB-lite"/>
    </source>
</evidence>
<dbReference type="EMBL" id="JAVRJZ010000019">
    <property type="protein sequence ID" value="KAK2707884.1"/>
    <property type="molecule type" value="Genomic_DNA"/>
</dbReference>
<protein>
    <recommendedName>
        <fullName evidence="8">Connectin</fullName>
    </recommendedName>
</protein>
<feature type="transmembrane region" description="Helical" evidence="4">
    <location>
        <begin position="502"/>
        <end position="520"/>
    </location>
</feature>
<evidence type="ECO:0000256" key="1">
    <source>
        <dbReference type="ARBA" id="ARBA00022614"/>
    </source>
</evidence>
<evidence type="ECO:0000256" key="4">
    <source>
        <dbReference type="SAM" id="Phobius"/>
    </source>
</evidence>
<dbReference type="InterPro" id="IPR001611">
    <property type="entry name" value="Leu-rich_rpt"/>
</dbReference>